<gene>
    <name evidence="1" type="ORF">EV421DRAFT_1903841</name>
</gene>
<organism evidence="1 2">
    <name type="scientific">Armillaria borealis</name>
    <dbReference type="NCBI Taxonomy" id="47425"/>
    <lineage>
        <taxon>Eukaryota</taxon>
        <taxon>Fungi</taxon>
        <taxon>Dikarya</taxon>
        <taxon>Basidiomycota</taxon>
        <taxon>Agaricomycotina</taxon>
        <taxon>Agaricomycetes</taxon>
        <taxon>Agaricomycetidae</taxon>
        <taxon>Agaricales</taxon>
        <taxon>Marasmiineae</taxon>
        <taxon>Physalacriaceae</taxon>
        <taxon>Armillaria</taxon>
    </lineage>
</organism>
<keyword evidence="2" id="KW-1185">Reference proteome</keyword>
<dbReference type="EMBL" id="JAUEPT010000024">
    <property type="protein sequence ID" value="KAK0442867.1"/>
    <property type="molecule type" value="Genomic_DNA"/>
</dbReference>
<sequence>MASFASSNLCEQRSRVAVNNLRRRHMYGRVLFEDRNPDCSVSDLEHPNGSLAHPAFTSASFHSPKAKILDTRINFPDRLKTAIGHRQPLSPTSPCLSMRKLTHVWTMHVSTISNVTRATNPVHSPTLLDIFVSHNVEAYRHLQDTNMPRFHGHFLMLIPSQGNRNVNVLLMEYIGGP</sequence>
<reference evidence="1" key="1">
    <citation type="submission" date="2023-06" db="EMBL/GenBank/DDBJ databases">
        <authorList>
            <consortium name="Lawrence Berkeley National Laboratory"/>
            <person name="Ahrendt S."/>
            <person name="Sahu N."/>
            <person name="Indic B."/>
            <person name="Wong-Bajracharya J."/>
            <person name="Merenyi Z."/>
            <person name="Ke H.-M."/>
            <person name="Monk M."/>
            <person name="Kocsube S."/>
            <person name="Drula E."/>
            <person name="Lipzen A."/>
            <person name="Balint B."/>
            <person name="Henrissat B."/>
            <person name="Andreopoulos B."/>
            <person name="Martin F.M."/>
            <person name="Harder C.B."/>
            <person name="Rigling D."/>
            <person name="Ford K.L."/>
            <person name="Foster G.D."/>
            <person name="Pangilinan J."/>
            <person name="Papanicolaou A."/>
            <person name="Barry K."/>
            <person name="LaButti K."/>
            <person name="Viragh M."/>
            <person name="Koriabine M."/>
            <person name="Yan M."/>
            <person name="Riley R."/>
            <person name="Champramary S."/>
            <person name="Plett K.L."/>
            <person name="Tsai I.J."/>
            <person name="Slot J."/>
            <person name="Sipos G."/>
            <person name="Plett J."/>
            <person name="Nagy L.G."/>
            <person name="Grigoriev I.V."/>
        </authorList>
    </citation>
    <scope>NUCLEOTIDE SEQUENCE</scope>
    <source>
        <strain evidence="1">FPL87.14</strain>
    </source>
</reference>
<evidence type="ECO:0000313" key="2">
    <source>
        <dbReference type="Proteomes" id="UP001175226"/>
    </source>
</evidence>
<comment type="caution">
    <text evidence="1">The sequence shown here is derived from an EMBL/GenBank/DDBJ whole genome shotgun (WGS) entry which is preliminary data.</text>
</comment>
<accession>A0AA39JHH7</accession>
<protein>
    <submittedName>
        <fullName evidence="1">Uncharacterized protein</fullName>
    </submittedName>
</protein>
<proteinExistence type="predicted"/>
<dbReference type="Proteomes" id="UP001175226">
    <property type="component" value="Unassembled WGS sequence"/>
</dbReference>
<dbReference type="AlphaFoldDB" id="A0AA39JHH7"/>
<evidence type="ECO:0000313" key="1">
    <source>
        <dbReference type="EMBL" id="KAK0442867.1"/>
    </source>
</evidence>
<name>A0AA39JHH7_9AGAR</name>